<comment type="caution">
    <text evidence="2">The sequence shown here is derived from an EMBL/GenBank/DDBJ whole genome shotgun (WGS) entry which is preliminary data.</text>
</comment>
<feature type="region of interest" description="Disordered" evidence="1">
    <location>
        <begin position="1"/>
        <end position="65"/>
    </location>
</feature>
<sequence length="65" mass="7029">MQGEGSGAVKANANGKKQMDVRVRRNAAEEHKADAKSPGRVLRSTKNKETLVPLEAGARLEDNIE</sequence>
<evidence type="ECO:0000313" key="3">
    <source>
        <dbReference type="Proteomes" id="UP001324427"/>
    </source>
</evidence>
<protein>
    <submittedName>
        <fullName evidence="2">Uncharacterized protein</fullName>
    </submittedName>
</protein>
<gene>
    <name evidence="2" type="ORF">LTR36_002445</name>
</gene>
<dbReference type="Proteomes" id="UP001324427">
    <property type="component" value="Unassembled WGS sequence"/>
</dbReference>
<evidence type="ECO:0000256" key="1">
    <source>
        <dbReference type="SAM" id="MobiDB-lite"/>
    </source>
</evidence>
<organism evidence="2 3">
    <name type="scientific">Oleoguttula mirabilis</name>
    <dbReference type="NCBI Taxonomy" id="1507867"/>
    <lineage>
        <taxon>Eukaryota</taxon>
        <taxon>Fungi</taxon>
        <taxon>Dikarya</taxon>
        <taxon>Ascomycota</taxon>
        <taxon>Pezizomycotina</taxon>
        <taxon>Dothideomycetes</taxon>
        <taxon>Dothideomycetidae</taxon>
        <taxon>Mycosphaerellales</taxon>
        <taxon>Teratosphaeriaceae</taxon>
        <taxon>Oleoguttula</taxon>
    </lineage>
</organism>
<dbReference type="AlphaFoldDB" id="A0AAV9JLJ0"/>
<dbReference type="EMBL" id="JAVFHQ010000017">
    <property type="protein sequence ID" value="KAK4545881.1"/>
    <property type="molecule type" value="Genomic_DNA"/>
</dbReference>
<keyword evidence="3" id="KW-1185">Reference proteome</keyword>
<name>A0AAV9JLJ0_9PEZI</name>
<feature type="compositionally biased region" description="Basic and acidic residues" evidence="1">
    <location>
        <begin position="17"/>
        <end position="37"/>
    </location>
</feature>
<accession>A0AAV9JLJ0</accession>
<reference evidence="2 3" key="1">
    <citation type="submission" date="2021-11" db="EMBL/GenBank/DDBJ databases">
        <title>Black yeast isolated from Biological Soil Crust.</title>
        <authorList>
            <person name="Kurbessoian T."/>
        </authorList>
    </citation>
    <scope>NUCLEOTIDE SEQUENCE [LARGE SCALE GENOMIC DNA]</scope>
    <source>
        <strain evidence="2 3">CCFEE 5522</strain>
    </source>
</reference>
<proteinExistence type="predicted"/>
<evidence type="ECO:0000313" key="2">
    <source>
        <dbReference type="EMBL" id="KAK4545881.1"/>
    </source>
</evidence>